<sequence length="551" mass="61001">MKAMRLVFSSRRDLKPIELQHALSKSFMKPSEEHRPDINDILLACAGLLEVDDWIDIIYLSHYITREFLQENLDDDLAALCIDCVSSEAFDAGPCSTEDEFHERLRSYPFYYYAASNWGCHARQSLGVSSSVANFLTAESAAQAAGQALMMSNFPSQQSSSFQTIPNRISGLHLAAYFGLDEAARLLQNSIPDPRDSYLRTPLMYAVLQDHVSVSELLIHRWADVSARDSQRRAPLHLAAMLSRPDMVNLLLESGADVDAIDNFPAGEKDSSITTKLLTWGASVDERDYMGWTPLLRATLSGREIAVGDLLLGGAPVNDADENYGYISVLSIAAMMGYHSIVVTLLDNYAYIDIRDKPGCTPLLYAVANENPRIVEILCKQGADIQAKGEDGRDPLFIALSMGHELIARQLLFYGADVTSTMEGGYTPLLIAAYREYDDLAEPICRFSTPEDREAKEHFGQTPLLVATRHGHVAVARVLLNYKVDIEAKEDKFGQTSLLLAVRLGHTGIVRLLLMQGANPEAIRFDGKNAIQIASVPGREDIHDILTKWTS</sequence>
<feature type="repeat" description="ANK" evidence="3">
    <location>
        <begin position="358"/>
        <end position="390"/>
    </location>
</feature>
<evidence type="ECO:0000313" key="4">
    <source>
        <dbReference type="EMBL" id="CAI0650812.1"/>
    </source>
</evidence>
<dbReference type="SMART" id="SM00248">
    <property type="entry name" value="ANK"/>
    <property type="match status" value="10"/>
</dbReference>
<evidence type="ECO:0000256" key="2">
    <source>
        <dbReference type="ARBA" id="ARBA00023043"/>
    </source>
</evidence>
<protein>
    <submittedName>
        <fullName evidence="4">Uncharacterized protein</fullName>
    </submittedName>
</protein>
<feature type="repeat" description="ANK" evidence="3">
    <location>
        <begin position="391"/>
        <end position="423"/>
    </location>
</feature>
<dbReference type="PANTHER" id="PTHR24123">
    <property type="entry name" value="ANKYRIN REPEAT-CONTAINING"/>
    <property type="match status" value="1"/>
</dbReference>
<accession>A0A9W4S1K8</accession>
<proteinExistence type="predicted"/>
<dbReference type="SUPFAM" id="SSF48403">
    <property type="entry name" value="Ankyrin repeat"/>
    <property type="match status" value="1"/>
</dbReference>
<dbReference type="InterPro" id="IPR002110">
    <property type="entry name" value="Ankyrin_rpt"/>
</dbReference>
<dbReference type="InterPro" id="IPR051165">
    <property type="entry name" value="Multifunctional_ANK_Repeat"/>
</dbReference>
<evidence type="ECO:0000256" key="1">
    <source>
        <dbReference type="ARBA" id="ARBA00022737"/>
    </source>
</evidence>
<gene>
    <name evidence="4" type="ORF">CGXH109_LOCUS99977</name>
</gene>
<keyword evidence="2 3" id="KW-0040">ANK repeat</keyword>
<dbReference type="InterPro" id="IPR036770">
    <property type="entry name" value="Ankyrin_rpt-contain_sf"/>
</dbReference>
<feature type="repeat" description="ANK" evidence="3">
    <location>
        <begin position="198"/>
        <end position="230"/>
    </location>
</feature>
<dbReference type="Proteomes" id="UP001152533">
    <property type="component" value="Unassembled WGS sequence"/>
</dbReference>
<evidence type="ECO:0000256" key="3">
    <source>
        <dbReference type="PROSITE-ProRule" id="PRU00023"/>
    </source>
</evidence>
<keyword evidence="5" id="KW-1185">Reference proteome</keyword>
<dbReference type="PROSITE" id="PS50297">
    <property type="entry name" value="ANK_REP_REGION"/>
    <property type="match status" value="6"/>
</dbReference>
<dbReference type="PANTHER" id="PTHR24123:SF141">
    <property type="entry name" value="ANKYRIN 2, ISOFORM U"/>
    <property type="match status" value="1"/>
</dbReference>
<comment type="caution">
    <text evidence="4">The sequence shown here is derived from an EMBL/GenBank/DDBJ whole genome shotgun (WGS) entry which is preliminary data.</text>
</comment>
<dbReference type="EMBL" id="CAMGZC010000942">
    <property type="protein sequence ID" value="CAI0650812.1"/>
    <property type="molecule type" value="Genomic_DNA"/>
</dbReference>
<dbReference type="PROSITE" id="PS50088">
    <property type="entry name" value="ANK_REPEAT"/>
    <property type="match status" value="6"/>
</dbReference>
<reference evidence="4" key="1">
    <citation type="submission" date="2022-08" db="EMBL/GenBank/DDBJ databases">
        <authorList>
            <person name="Giroux E."/>
            <person name="Giroux E."/>
        </authorList>
    </citation>
    <scope>NUCLEOTIDE SEQUENCE</scope>
    <source>
        <strain evidence="4">H1091258</strain>
    </source>
</reference>
<organism evidence="4 5">
    <name type="scientific">Colletotrichum noveboracense</name>
    <dbReference type="NCBI Taxonomy" id="2664923"/>
    <lineage>
        <taxon>Eukaryota</taxon>
        <taxon>Fungi</taxon>
        <taxon>Dikarya</taxon>
        <taxon>Ascomycota</taxon>
        <taxon>Pezizomycotina</taxon>
        <taxon>Sordariomycetes</taxon>
        <taxon>Hypocreomycetidae</taxon>
        <taxon>Glomerellales</taxon>
        <taxon>Glomerellaceae</taxon>
        <taxon>Colletotrichum</taxon>
        <taxon>Colletotrichum gloeosporioides species complex</taxon>
    </lineage>
</organism>
<feature type="repeat" description="ANK" evidence="3">
    <location>
        <begin position="493"/>
        <end position="525"/>
    </location>
</feature>
<name>A0A9W4S1K8_9PEZI</name>
<feature type="repeat" description="ANK" evidence="3">
    <location>
        <begin position="459"/>
        <end position="491"/>
    </location>
</feature>
<dbReference type="Pfam" id="PF12796">
    <property type="entry name" value="Ank_2"/>
    <property type="match status" value="3"/>
</dbReference>
<dbReference type="AlphaFoldDB" id="A0A9W4S1K8"/>
<evidence type="ECO:0000313" key="5">
    <source>
        <dbReference type="Proteomes" id="UP001152533"/>
    </source>
</evidence>
<keyword evidence="1" id="KW-0677">Repeat</keyword>
<dbReference type="Gene3D" id="1.25.40.20">
    <property type="entry name" value="Ankyrin repeat-containing domain"/>
    <property type="match status" value="2"/>
</dbReference>
<feature type="repeat" description="ANK" evidence="3">
    <location>
        <begin position="231"/>
        <end position="263"/>
    </location>
</feature>